<dbReference type="Gene3D" id="3.30.40.10">
    <property type="entry name" value="Zinc/RING finger domain, C3HC4 (zinc finger)"/>
    <property type="match status" value="1"/>
</dbReference>
<evidence type="ECO:0000256" key="14">
    <source>
        <dbReference type="ARBA" id="ARBA00022895"/>
    </source>
</evidence>
<evidence type="ECO:0000256" key="13">
    <source>
        <dbReference type="ARBA" id="ARBA00022833"/>
    </source>
</evidence>
<evidence type="ECO:0000256" key="3">
    <source>
        <dbReference type="ARBA" id="ARBA00004574"/>
    </source>
</evidence>
<keyword evidence="9 18" id="KW-0479">Metal-binding</keyword>
<dbReference type="Gene3D" id="1.10.10.10">
    <property type="entry name" value="Winged helix-like DNA-binding domain superfamily/Winged helix DNA-binding domain"/>
    <property type="match status" value="1"/>
</dbReference>
<dbReference type="GO" id="GO:0000781">
    <property type="term" value="C:chromosome, telomeric region"/>
    <property type="evidence" value="ECO:0007669"/>
    <property type="project" value="UniProtKB-SubCell"/>
</dbReference>
<dbReference type="PANTHER" id="PTHR20973">
    <property type="entry name" value="NON-SMC ELEMENT 1-RELATED"/>
    <property type="match status" value="1"/>
</dbReference>
<feature type="domain" description="Non-structural maintenance of chromosomes element 1 RING C4HC3-type" evidence="20">
    <location>
        <begin position="238"/>
        <end position="280"/>
    </location>
</feature>
<evidence type="ECO:0000313" key="22">
    <source>
        <dbReference type="Proteomes" id="UP000516260"/>
    </source>
</evidence>
<keyword evidence="8 18" id="KW-0808">Transferase</keyword>
<evidence type="ECO:0000256" key="17">
    <source>
        <dbReference type="ARBA" id="ARBA00023242"/>
    </source>
</evidence>
<reference evidence="21 22" key="1">
    <citation type="submission" date="2019-04" db="EMBL/GenBank/DDBJ databases">
        <title>The sequence and de novo assembly of Takifugu bimaculatus genome using PacBio and Hi-C technologies.</title>
        <authorList>
            <person name="Xu P."/>
            <person name="Liu B."/>
            <person name="Zhou Z."/>
        </authorList>
    </citation>
    <scope>NUCLEOTIDE SEQUENCE [LARGE SCALE GENOMIC DNA]</scope>
    <source>
        <strain evidence="21">TB-2018</strain>
        <tissue evidence="21">Muscle</tissue>
    </source>
</reference>
<keyword evidence="16 18" id="KW-0234">DNA repair</keyword>
<keyword evidence="7" id="KW-0158">Chromosome</keyword>
<dbReference type="InterPro" id="IPR014857">
    <property type="entry name" value="Nse1_RING_C4HC3-type"/>
</dbReference>
<dbReference type="GO" id="GO:0061630">
    <property type="term" value="F:ubiquitin protein ligase activity"/>
    <property type="evidence" value="ECO:0007669"/>
    <property type="project" value="UniProtKB-UniRule"/>
</dbReference>
<evidence type="ECO:0000259" key="20">
    <source>
        <dbReference type="Pfam" id="PF08746"/>
    </source>
</evidence>
<dbReference type="FunFam" id="1.10.10.10:FF:000270">
    <property type="entry name" value="Non-structural maintenance of chromosomes element 1 homolog"/>
    <property type="match status" value="1"/>
</dbReference>
<evidence type="ECO:0000256" key="18">
    <source>
        <dbReference type="RuleBase" id="RU368018"/>
    </source>
</evidence>
<comment type="subunit">
    <text evidence="18">Component of the Smc5-Smc6 complex.</text>
</comment>
<keyword evidence="13 18" id="KW-0862">Zinc</keyword>
<evidence type="ECO:0000256" key="7">
    <source>
        <dbReference type="ARBA" id="ARBA00022454"/>
    </source>
</evidence>
<evidence type="ECO:0000256" key="2">
    <source>
        <dbReference type="ARBA" id="ARBA00004123"/>
    </source>
</evidence>
<dbReference type="GO" id="GO:0005634">
    <property type="term" value="C:nucleus"/>
    <property type="evidence" value="ECO:0007669"/>
    <property type="project" value="UniProtKB-SubCell"/>
</dbReference>
<evidence type="ECO:0000256" key="10">
    <source>
        <dbReference type="ARBA" id="ARBA00022763"/>
    </source>
</evidence>
<accession>A0A4Z2B290</accession>
<dbReference type="CDD" id="cd16493">
    <property type="entry name" value="RING-CH-C4HC3_NSE1"/>
    <property type="match status" value="1"/>
</dbReference>
<evidence type="ECO:0000256" key="11">
    <source>
        <dbReference type="ARBA" id="ARBA00022771"/>
    </source>
</evidence>
<protein>
    <recommendedName>
        <fullName evidence="6 18">Non-structural maintenance of chromosomes element 1 homolog</fullName>
        <ecNumber evidence="5 18">2.3.2.27</ecNumber>
    </recommendedName>
</protein>
<dbReference type="PANTHER" id="PTHR20973:SF0">
    <property type="entry name" value="NON-STRUCTURAL MAINTENANCE OF CHROMOSOMES ELEMENT 1 HOMOLOG"/>
    <property type="match status" value="1"/>
</dbReference>
<evidence type="ECO:0000256" key="12">
    <source>
        <dbReference type="ARBA" id="ARBA00022786"/>
    </source>
</evidence>
<evidence type="ECO:0000256" key="16">
    <source>
        <dbReference type="ARBA" id="ARBA00023204"/>
    </source>
</evidence>
<organism evidence="21 22">
    <name type="scientific">Takifugu bimaculatus</name>
    <dbReference type="NCBI Taxonomy" id="433685"/>
    <lineage>
        <taxon>Eukaryota</taxon>
        <taxon>Metazoa</taxon>
        <taxon>Chordata</taxon>
        <taxon>Craniata</taxon>
        <taxon>Vertebrata</taxon>
        <taxon>Euteleostomi</taxon>
        <taxon>Actinopterygii</taxon>
        <taxon>Neopterygii</taxon>
        <taxon>Teleostei</taxon>
        <taxon>Neoteleostei</taxon>
        <taxon>Acanthomorphata</taxon>
        <taxon>Eupercaria</taxon>
        <taxon>Tetraodontiformes</taxon>
        <taxon>Tetradontoidea</taxon>
        <taxon>Tetraodontidae</taxon>
        <taxon>Takifugu</taxon>
    </lineage>
</organism>
<comment type="function">
    <text evidence="18">RING-type zinc finger-containing E3 ubiquitin ligase that assembles with melanoma antigen protein (MAGE) to catalyze the direct transfer of ubiquitin from E2 ubiquitin-conjugating enzyme to a specific substrate. Involved in maintenance of genome integrity, DNA damage response and DNA repair.</text>
</comment>
<feature type="signal peptide" evidence="19">
    <location>
        <begin position="1"/>
        <end position="25"/>
    </location>
</feature>
<dbReference type="InterPro" id="IPR013083">
    <property type="entry name" value="Znf_RING/FYVE/PHD"/>
</dbReference>
<dbReference type="EC" id="2.3.2.27" evidence="5 18"/>
<evidence type="ECO:0000256" key="6">
    <source>
        <dbReference type="ARBA" id="ARBA00019422"/>
    </source>
</evidence>
<keyword evidence="12 18" id="KW-0833">Ubl conjugation pathway</keyword>
<evidence type="ECO:0000256" key="19">
    <source>
        <dbReference type="SAM" id="SignalP"/>
    </source>
</evidence>
<gene>
    <name evidence="21" type="ORF">fugu_008200</name>
</gene>
<evidence type="ECO:0000313" key="21">
    <source>
        <dbReference type="EMBL" id="TNM85929.1"/>
    </source>
</evidence>
<dbReference type="InterPro" id="IPR011513">
    <property type="entry name" value="Nse1"/>
</dbReference>
<dbReference type="GO" id="GO:0008270">
    <property type="term" value="F:zinc ion binding"/>
    <property type="evidence" value="ECO:0007669"/>
    <property type="project" value="UniProtKB-KW"/>
</dbReference>
<name>A0A4Z2B290_9TELE</name>
<keyword evidence="10 18" id="KW-0227">DNA damage</keyword>
<evidence type="ECO:0000256" key="5">
    <source>
        <dbReference type="ARBA" id="ARBA00012483"/>
    </source>
</evidence>
<dbReference type="FunFam" id="3.90.1150.220:FF:000001">
    <property type="entry name" value="Non-structural maintenance of chromosomes element 1 homolog"/>
    <property type="match status" value="1"/>
</dbReference>
<dbReference type="Pfam" id="PF08746">
    <property type="entry name" value="zf-RING-like"/>
    <property type="match status" value="1"/>
</dbReference>
<dbReference type="EMBL" id="SWLE01000021">
    <property type="protein sequence ID" value="TNM85929.1"/>
    <property type="molecule type" value="Genomic_DNA"/>
</dbReference>
<comment type="catalytic activity">
    <reaction evidence="1 18">
        <text>S-ubiquitinyl-[E2 ubiquitin-conjugating enzyme]-L-cysteine + [acceptor protein]-L-lysine = [E2 ubiquitin-conjugating enzyme]-L-cysteine + N(6)-ubiquitinyl-[acceptor protein]-L-lysine.</text>
        <dbReference type="EC" id="2.3.2.27"/>
    </reaction>
</comment>
<keyword evidence="19" id="KW-0732">Signal</keyword>
<dbReference type="Pfam" id="PF07574">
    <property type="entry name" value="SMC_Nse1"/>
    <property type="match status" value="1"/>
</dbReference>
<sequence>MLGYCCRQLIKLSGLFVLHVHIVATIPKAEWPPPVFCTIVALRLKPFCCRSRNMSQQMGDSHRRFLQTMMGCAVVTGREADALYRFCCEAHNTQHVPHKLDDFIKTINSKLQPLFMEIRKGMSEDSGEQCYALINTSQSDITRMSSDYADNELELFRKTIELVVGSESGKISSTDVLNSADSLTTKKMKKSETEQLLNRLVHDKWLNENQGEYTLSTRCILEMDQYIHTMYEDQVKKCQICHHIAFQCQICDNPACGIKIHNPCVARVFKEKTEPKCPTCGDFWPHEIPSETETSRRLQRSAAFPHTVLNILLLFKPVLSNITGSFHLCSLDSLNVGFEKHTSKKKE</sequence>
<dbReference type="GO" id="GO:0030915">
    <property type="term" value="C:Smc5-Smc6 complex"/>
    <property type="evidence" value="ECO:0007669"/>
    <property type="project" value="UniProtKB-UniRule"/>
</dbReference>
<comment type="subcellular location">
    <subcellularLocation>
        <location evidence="3">Chromosome</location>
        <location evidence="3">Telomere</location>
    </subcellularLocation>
    <subcellularLocation>
        <location evidence="2 18">Nucleus</location>
    </subcellularLocation>
</comment>
<evidence type="ECO:0000256" key="15">
    <source>
        <dbReference type="ARBA" id="ARBA00023172"/>
    </source>
</evidence>
<dbReference type="Gene3D" id="3.90.1150.220">
    <property type="match status" value="1"/>
</dbReference>
<keyword evidence="11 18" id="KW-0863">Zinc-finger</keyword>
<proteinExistence type="inferred from homology"/>
<evidence type="ECO:0000256" key="4">
    <source>
        <dbReference type="ARBA" id="ARBA00010258"/>
    </source>
</evidence>
<keyword evidence="17 18" id="KW-0539">Nucleus</keyword>
<dbReference type="AlphaFoldDB" id="A0A4Z2B290"/>
<evidence type="ECO:0000256" key="8">
    <source>
        <dbReference type="ARBA" id="ARBA00022679"/>
    </source>
</evidence>
<dbReference type="Proteomes" id="UP000516260">
    <property type="component" value="Chromosome 8"/>
</dbReference>
<comment type="caution">
    <text evidence="21">The sequence shown here is derived from an EMBL/GenBank/DDBJ whole genome shotgun (WGS) entry which is preliminary data.</text>
</comment>
<keyword evidence="14" id="KW-0779">Telomere</keyword>
<feature type="chain" id="PRO_5021323874" description="Non-structural maintenance of chromosomes element 1 homolog" evidence="19">
    <location>
        <begin position="26"/>
        <end position="347"/>
    </location>
</feature>
<dbReference type="InterPro" id="IPR036388">
    <property type="entry name" value="WH-like_DNA-bd_sf"/>
</dbReference>
<keyword evidence="22" id="KW-1185">Reference proteome</keyword>
<dbReference type="GO" id="GO:0000724">
    <property type="term" value="P:double-strand break repair via homologous recombination"/>
    <property type="evidence" value="ECO:0007669"/>
    <property type="project" value="TreeGrafter"/>
</dbReference>
<evidence type="ECO:0000256" key="9">
    <source>
        <dbReference type="ARBA" id="ARBA00022723"/>
    </source>
</evidence>
<keyword evidence="15 18" id="KW-0233">DNA recombination</keyword>
<evidence type="ECO:0000256" key="1">
    <source>
        <dbReference type="ARBA" id="ARBA00000900"/>
    </source>
</evidence>
<comment type="similarity">
    <text evidence="4 18">Belongs to the NSE1 family.</text>
</comment>